<keyword evidence="1" id="KW-0614">Plasmid</keyword>
<accession>A0A8T5VHD8</accession>
<evidence type="ECO:0000313" key="2">
    <source>
        <dbReference type="Proteomes" id="UP000551709"/>
    </source>
</evidence>
<gene>
    <name evidence="1" type="ORF">HAP41_0000049190</name>
</gene>
<reference evidence="1" key="2">
    <citation type="submission" date="2022-04" db="EMBL/GenBank/DDBJ databases">
        <authorList>
            <person name="Bromfield E.S.P."/>
            <person name="Cloutier S."/>
        </authorList>
    </citation>
    <scope>NUCLEOTIDE SEQUENCE</scope>
    <source>
        <strain evidence="1">1S5</strain>
        <plasmid evidence="1">pBb1S5b</plasmid>
    </source>
</reference>
<dbReference type="EMBL" id="CP096257">
    <property type="protein sequence ID" value="UPT92432.1"/>
    <property type="molecule type" value="Genomic_DNA"/>
</dbReference>
<protein>
    <submittedName>
        <fullName evidence="1">Uncharacterized protein</fullName>
    </submittedName>
</protein>
<geneLocation type="plasmid" evidence="1 2">
    <name>pBb1S5b</name>
</geneLocation>
<proteinExistence type="predicted"/>
<reference evidence="1" key="1">
    <citation type="journal article" date="2017" name="Syst. Appl. Microbiol.">
        <title>Soybeans inoculated with root zone soils of Canadian native legumes harbour diverse and novel Bradyrhizobium spp. that possess agricultural potential.</title>
        <authorList>
            <person name="Bromfield E.S.P."/>
            <person name="Cloutier S."/>
            <person name="Tambong J.T."/>
            <person name="Tran Thi T.V."/>
        </authorList>
    </citation>
    <scope>NUCLEOTIDE SEQUENCE</scope>
    <source>
        <strain evidence="1">1S5</strain>
    </source>
</reference>
<evidence type="ECO:0000313" key="1">
    <source>
        <dbReference type="EMBL" id="UPT92432.1"/>
    </source>
</evidence>
<dbReference type="RefSeq" id="WP_166107087.1">
    <property type="nucleotide sequence ID" value="NZ_CP096257.1"/>
</dbReference>
<organism evidence="1 2">
    <name type="scientific">Bradyrhizobium barranii subsp. apii</name>
    <dbReference type="NCBI Taxonomy" id="2819348"/>
    <lineage>
        <taxon>Bacteria</taxon>
        <taxon>Pseudomonadati</taxon>
        <taxon>Pseudomonadota</taxon>
        <taxon>Alphaproteobacteria</taxon>
        <taxon>Hyphomicrobiales</taxon>
        <taxon>Nitrobacteraceae</taxon>
        <taxon>Bradyrhizobium</taxon>
        <taxon>Bradyrhizobium barranii</taxon>
    </lineage>
</organism>
<dbReference type="Proteomes" id="UP000551709">
    <property type="component" value="Plasmid pBb1S5b"/>
</dbReference>
<sequence>MTRKLKALRQEAWQIMHAPMATQHRWYSSVLRGHYGYYGVPHNWRALNGFLQEVRRIWFTCLRRRSQKNRDKGWDWFETVEARFPLPRARVVHSWA</sequence>
<dbReference type="AlphaFoldDB" id="A0A8T5VHD8"/>
<name>A0A8T5VHD8_9BRAD</name>